<dbReference type="EMBL" id="JARKIE010000306">
    <property type="protein sequence ID" value="KAJ7655889.1"/>
    <property type="molecule type" value="Genomic_DNA"/>
</dbReference>
<evidence type="ECO:0000313" key="2">
    <source>
        <dbReference type="Proteomes" id="UP001221757"/>
    </source>
</evidence>
<name>A0AAD7CP17_MYCRO</name>
<gene>
    <name evidence="1" type="ORF">B0H17DRAFT_956257</name>
</gene>
<accession>A0AAD7CP17</accession>
<reference evidence="1" key="1">
    <citation type="submission" date="2023-03" db="EMBL/GenBank/DDBJ databases">
        <title>Massive genome expansion in bonnet fungi (Mycena s.s.) driven by repeated elements and novel gene families across ecological guilds.</title>
        <authorList>
            <consortium name="Lawrence Berkeley National Laboratory"/>
            <person name="Harder C.B."/>
            <person name="Miyauchi S."/>
            <person name="Viragh M."/>
            <person name="Kuo A."/>
            <person name="Thoen E."/>
            <person name="Andreopoulos B."/>
            <person name="Lu D."/>
            <person name="Skrede I."/>
            <person name="Drula E."/>
            <person name="Henrissat B."/>
            <person name="Morin E."/>
            <person name="Kohler A."/>
            <person name="Barry K."/>
            <person name="LaButti K."/>
            <person name="Morin E."/>
            <person name="Salamov A."/>
            <person name="Lipzen A."/>
            <person name="Mereny Z."/>
            <person name="Hegedus B."/>
            <person name="Baldrian P."/>
            <person name="Stursova M."/>
            <person name="Weitz H."/>
            <person name="Taylor A."/>
            <person name="Grigoriev I.V."/>
            <person name="Nagy L.G."/>
            <person name="Martin F."/>
            <person name="Kauserud H."/>
        </authorList>
    </citation>
    <scope>NUCLEOTIDE SEQUENCE</scope>
    <source>
        <strain evidence="1">CBHHK067</strain>
    </source>
</reference>
<dbReference type="AlphaFoldDB" id="A0AAD7CP17"/>
<dbReference type="Proteomes" id="UP001221757">
    <property type="component" value="Unassembled WGS sequence"/>
</dbReference>
<evidence type="ECO:0000313" key="1">
    <source>
        <dbReference type="EMBL" id="KAJ7655889.1"/>
    </source>
</evidence>
<protein>
    <submittedName>
        <fullName evidence="1">Uncharacterized protein</fullName>
    </submittedName>
</protein>
<sequence>MYEGLSRPQCSVFAQLRTGHIGLNAYLFHFHLALSPNCPHCPVPESVPHLSHCRAHQPHRLRLIHHIGTARLSLKQLLSVKSDPKPVLDFARDTGRLTRYAL</sequence>
<comment type="caution">
    <text evidence="1">The sequence shown here is derived from an EMBL/GenBank/DDBJ whole genome shotgun (WGS) entry which is preliminary data.</text>
</comment>
<keyword evidence="2" id="KW-1185">Reference proteome</keyword>
<organism evidence="1 2">
    <name type="scientific">Mycena rosella</name>
    <name type="common">Pink bonnet</name>
    <name type="synonym">Agaricus rosellus</name>
    <dbReference type="NCBI Taxonomy" id="1033263"/>
    <lineage>
        <taxon>Eukaryota</taxon>
        <taxon>Fungi</taxon>
        <taxon>Dikarya</taxon>
        <taxon>Basidiomycota</taxon>
        <taxon>Agaricomycotina</taxon>
        <taxon>Agaricomycetes</taxon>
        <taxon>Agaricomycetidae</taxon>
        <taxon>Agaricales</taxon>
        <taxon>Marasmiineae</taxon>
        <taxon>Mycenaceae</taxon>
        <taxon>Mycena</taxon>
    </lineage>
</organism>
<proteinExistence type="predicted"/>